<proteinExistence type="predicted"/>
<reference evidence="3" key="1">
    <citation type="journal article" date="2021" name="BMC Genomics">
        <title>Chromosome-level genome assembly and manually-curated proteome of model necrotroph Parastagonospora nodorum Sn15 reveals a genome-wide trove of candidate effector homologs, and redundancy of virulence-related functions within an accessory chromosome.</title>
        <authorList>
            <person name="Bertazzoni S."/>
            <person name="Jones D.A.B."/>
            <person name="Phan H.T."/>
            <person name="Tan K.-C."/>
            <person name="Hane J.K."/>
        </authorList>
    </citation>
    <scope>NUCLEOTIDE SEQUENCE [LARGE SCALE GENOMIC DNA]</scope>
    <source>
        <strain evidence="3">SN15 / ATCC MYA-4574 / FGSC 10173)</strain>
    </source>
</reference>
<organism evidence="2 3">
    <name type="scientific">Phaeosphaeria nodorum (strain SN15 / ATCC MYA-4574 / FGSC 10173)</name>
    <name type="common">Glume blotch fungus</name>
    <name type="synonym">Parastagonospora nodorum</name>
    <dbReference type="NCBI Taxonomy" id="321614"/>
    <lineage>
        <taxon>Eukaryota</taxon>
        <taxon>Fungi</taxon>
        <taxon>Dikarya</taxon>
        <taxon>Ascomycota</taxon>
        <taxon>Pezizomycotina</taxon>
        <taxon>Dothideomycetes</taxon>
        <taxon>Pleosporomycetidae</taxon>
        <taxon>Pleosporales</taxon>
        <taxon>Pleosporineae</taxon>
        <taxon>Phaeosphaeriaceae</taxon>
        <taxon>Parastagonospora</taxon>
    </lineage>
</organism>
<keyword evidence="3" id="KW-1185">Reference proteome</keyword>
<dbReference type="AlphaFoldDB" id="A0A7U2EW60"/>
<name>A0A7U2EW60_PHANO</name>
<dbReference type="VEuPathDB" id="FungiDB:JI435_405010"/>
<feature type="region of interest" description="Disordered" evidence="1">
    <location>
        <begin position="73"/>
        <end position="130"/>
    </location>
</feature>
<dbReference type="Proteomes" id="UP000663193">
    <property type="component" value="Chromosome 4"/>
</dbReference>
<dbReference type="EMBL" id="CP069026">
    <property type="protein sequence ID" value="QRC94022.1"/>
    <property type="molecule type" value="Genomic_DNA"/>
</dbReference>
<accession>A0A7U2EW60</accession>
<evidence type="ECO:0000256" key="1">
    <source>
        <dbReference type="SAM" id="MobiDB-lite"/>
    </source>
</evidence>
<gene>
    <name evidence="2" type="ORF">JI435_405010</name>
</gene>
<protein>
    <submittedName>
        <fullName evidence="2">Uncharacterized protein</fullName>
    </submittedName>
</protein>
<evidence type="ECO:0000313" key="2">
    <source>
        <dbReference type="EMBL" id="QRC94022.1"/>
    </source>
</evidence>
<sequence length="130" mass="14211">MRVSSELSIAECTSARKFDICRNIGLQSRISAGTGKHLQVPTSLVPYPHPPAIPSLSILLSATSDHIQVNIHQKPGYSPASRKPTPHPHLLEPTKNSSESHHTGLITQKPRHEIRSGNLPRIRADRLIGA</sequence>
<evidence type="ECO:0000313" key="3">
    <source>
        <dbReference type="Proteomes" id="UP000663193"/>
    </source>
</evidence>